<sequence length="80" mass="8993">MGGVSHSCDKLHKIPPLSKCFLIESKTSRPGERCSTSTISIKQIHCVITRRNLFEPIPRVSKLALLGCEYERLSFCELTT</sequence>
<evidence type="ECO:0000313" key="2">
    <source>
        <dbReference type="Proteomes" id="UP000024635"/>
    </source>
</evidence>
<reference evidence="2" key="1">
    <citation type="journal article" date="2015" name="Nat. Genet.">
        <title>The genome and transcriptome of the zoonotic hookworm Ancylostoma ceylanicum identify infection-specific gene families.</title>
        <authorList>
            <person name="Schwarz E.M."/>
            <person name="Hu Y."/>
            <person name="Antoshechkin I."/>
            <person name="Miller M.M."/>
            <person name="Sternberg P.W."/>
            <person name="Aroian R.V."/>
        </authorList>
    </citation>
    <scope>NUCLEOTIDE SEQUENCE</scope>
    <source>
        <strain evidence="2">HY135</strain>
    </source>
</reference>
<proteinExistence type="predicted"/>
<dbReference type="AlphaFoldDB" id="A0A016WXY7"/>
<evidence type="ECO:0000313" key="1">
    <source>
        <dbReference type="EMBL" id="EYC44107.1"/>
    </source>
</evidence>
<organism evidence="1 2">
    <name type="scientific">Ancylostoma ceylanicum</name>
    <dbReference type="NCBI Taxonomy" id="53326"/>
    <lineage>
        <taxon>Eukaryota</taxon>
        <taxon>Metazoa</taxon>
        <taxon>Ecdysozoa</taxon>
        <taxon>Nematoda</taxon>
        <taxon>Chromadorea</taxon>
        <taxon>Rhabditida</taxon>
        <taxon>Rhabditina</taxon>
        <taxon>Rhabditomorpha</taxon>
        <taxon>Strongyloidea</taxon>
        <taxon>Ancylostomatidae</taxon>
        <taxon>Ancylostomatinae</taxon>
        <taxon>Ancylostoma</taxon>
    </lineage>
</organism>
<dbReference type="Proteomes" id="UP000024635">
    <property type="component" value="Unassembled WGS sequence"/>
</dbReference>
<comment type="caution">
    <text evidence="1">The sequence shown here is derived from an EMBL/GenBank/DDBJ whole genome shotgun (WGS) entry which is preliminary data.</text>
</comment>
<gene>
    <name evidence="1" type="primary">Acey_s0472.g2072</name>
    <name evidence="1" type="ORF">Y032_0472g2072</name>
</gene>
<keyword evidence="2" id="KW-1185">Reference proteome</keyword>
<accession>A0A016WXY7</accession>
<dbReference type="EMBL" id="JARK01000072">
    <property type="protein sequence ID" value="EYC44107.1"/>
    <property type="molecule type" value="Genomic_DNA"/>
</dbReference>
<name>A0A016WXY7_9BILA</name>
<protein>
    <submittedName>
        <fullName evidence="1">Uncharacterized protein</fullName>
    </submittedName>
</protein>